<feature type="compositionally biased region" description="Polar residues" evidence="1">
    <location>
        <begin position="11"/>
        <end position="23"/>
    </location>
</feature>
<dbReference type="AlphaFoldDB" id="A0A4Q4NTG6"/>
<reference evidence="3" key="1">
    <citation type="journal article" date="2019" name="bioRxiv">
        <title>Genomics, evolutionary history and diagnostics of the Alternaria alternata species group including apple and Asian pear pathotypes.</title>
        <authorList>
            <person name="Armitage A.D."/>
            <person name="Cockerton H.M."/>
            <person name="Sreenivasaprasad S."/>
            <person name="Woodhall J.W."/>
            <person name="Lane C.R."/>
            <person name="Harrison R.J."/>
            <person name="Clarkson J.P."/>
        </authorList>
    </citation>
    <scope>NUCLEOTIDE SEQUENCE [LARGE SCALE GENOMIC DNA]</scope>
    <source>
        <strain evidence="3">FERA 1177</strain>
    </source>
</reference>
<comment type="caution">
    <text evidence="2">The sequence shown here is derived from an EMBL/GenBank/DDBJ whole genome shotgun (WGS) entry which is preliminary data.</text>
</comment>
<evidence type="ECO:0000256" key="1">
    <source>
        <dbReference type="SAM" id="MobiDB-lite"/>
    </source>
</evidence>
<feature type="compositionally biased region" description="Basic and acidic residues" evidence="1">
    <location>
        <begin position="24"/>
        <end position="46"/>
    </location>
</feature>
<accession>A0A4Q4NTG6</accession>
<name>A0A4Q4NTG6_ALTAL</name>
<evidence type="ECO:0000313" key="2">
    <source>
        <dbReference type="EMBL" id="RYN83449.1"/>
    </source>
</evidence>
<sequence>MSDQLDDKFMNSGSGAPAPQTSNDKGDASKKDADKKDSGKGQEKKG</sequence>
<proteinExistence type="predicted"/>
<dbReference type="EMBL" id="PDXD01000001">
    <property type="protein sequence ID" value="RYN83449.1"/>
    <property type="molecule type" value="Genomic_DNA"/>
</dbReference>
<gene>
    <name evidence="2" type="ORF">AA0117_g620</name>
</gene>
<evidence type="ECO:0000313" key="3">
    <source>
        <dbReference type="Proteomes" id="UP000291422"/>
    </source>
</evidence>
<organism evidence="2 3">
    <name type="scientific">Alternaria alternata</name>
    <name type="common">Alternaria rot fungus</name>
    <name type="synonym">Torula alternata</name>
    <dbReference type="NCBI Taxonomy" id="5599"/>
    <lineage>
        <taxon>Eukaryota</taxon>
        <taxon>Fungi</taxon>
        <taxon>Dikarya</taxon>
        <taxon>Ascomycota</taxon>
        <taxon>Pezizomycotina</taxon>
        <taxon>Dothideomycetes</taxon>
        <taxon>Pleosporomycetidae</taxon>
        <taxon>Pleosporales</taxon>
        <taxon>Pleosporineae</taxon>
        <taxon>Pleosporaceae</taxon>
        <taxon>Alternaria</taxon>
        <taxon>Alternaria sect. Alternaria</taxon>
        <taxon>Alternaria alternata complex</taxon>
    </lineage>
</organism>
<feature type="region of interest" description="Disordered" evidence="1">
    <location>
        <begin position="1"/>
        <end position="46"/>
    </location>
</feature>
<protein>
    <submittedName>
        <fullName evidence="2">Uncharacterized protein</fullName>
    </submittedName>
</protein>
<dbReference type="Proteomes" id="UP000291422">
    <property type="component" value="Unassembled WGS sequence"/>
</dbReference>